<dbReference type="AlphaFoldDB" id="A0A841U6S0"/>
<dbReference type="RefSeq" id="WP_185139501.1">
    <property type="nucleotide sequence ID" value="NZ_JACJVR010000130.1"/>
</dbReference>
<dbReference type="Gene3D" id="3.30.565.10">
    <property type="entry name" value="Histidine kinase-like ATPase, C-terminal domain"/>
    <property type="match status" value="1"/>
</dbReference>
<gene>
    <name evidence="1" type="ORF">H7B90_29580</name>
</gene>
<sequence length="58" mass="6277">MLYNDGVPVASVPRGFGLSSMHDRIRRLGGSVELSPSEDVLPGSVLKIRMPIREPEAS</sequence>
<reference evidence="1 2" key="1">
    <citation type="submission" date="2020-08" db="EMBL/GenBank/DDBJ databases">
        <title>Cohnella phylogeny.</title>
        <authorList>
            <person name="Dunlap C."/>
        </authorList>
    </citation>
    <scope>NUCLEOTIDE SEQUENCE [LARGE SCALE GENOMIC DNA]</scope>
    <source>
        <strain evidence="1 2">DSM 25239</strain>
    </source>
</reference>
<dbReference type="Proteomes" id="UP000553776">
    <property type="component" value="Unassembled WGS sequence"/>
</dbReference>
<protein>
    <recommendedName>
        <fullName evidence="3">Histidine kinase/DNA gyrase B/HSP90-like ATPase</fullName>
    </recommendedName>
</protein>
<evidence type="ECO:0008006" key="3">
    <source>
        <dbReference type="Google" id="ProtNLM"/>
    </source>
</evidence>
<comment type="caution">
    <text evidence="1">The sequence shown here is derived from an EMBL/GenBank/DDBJ whole genome shotgun (WGS) entry which is preliminary data.</text>
</comment>
<keyword evidence="2" id="KW-1185">Reference proteome</keyword>
<proteinExistence type="predicted"/>
<organism evidence="1 2">
    <name type="scientific">Cohnella xylanilytica</name>
    <dbReference type="NCBI Taxonomy" id="557555"/>
    <lineage>
        <taxon>Bacteria</taxon>
        <taxon>Bacillati</taxon>
        <taxon>Bacillota</taxon>
        <taxon>Bacilli</taxon>
        <taxon>Bacillales</taxon>
        <taxon>Paenibacillaceae</taxon>
        <taxon>Cohnella</taxon>
    </lineage>
</organism>
<accession>A0A841U6S0</accession>
<evidence type="ECO:0000313" key="1">
    <source>
        <dbReference type="EMBL" id="MBB6695549.1"/>
    </source>
</evidence>
<name>A0A841U6S0_9BACL</name>
<dbReference type="EMBL" id="JACJVR010000130">
    <property type="protein sequence ID" value="MBB6695549.1"/>
    <property type="molecule type" value="Genomic_DNA"/>
</dbReference>
<dbReference type="InterPro" id="IPR036890">
    <property type="entry name" value="HATPase_C_sf"/>
</dbReference>
<evidence type="ECO:0000313" key="2">
    <source>
        <dbReference type="Proteomes" id="UP000553776"/>
    </source>
</evidence>